<comment type="similarity">
    <text evidence="10">Belongs to the dynein light chain family.</text>
</comment>
<keyword evidence="8 10" id="KW-0206">Cytoskeleton</keyword>
<evidence type="ECO:0000256" key="5">
    <source>
        <dbReference type="ARBA" id="ARBA00022701"/>
    </source>
</evidence>
<evidence type="ECO:0000256" key="3">
    <source>
        <dbReference type="ARBA" id="ARBA00022448"/>
    </source>
</evidence>
<evidence type="ECO:0000256" key="8">
    <source>
        <dbReference type="ARBA" id="ARBA00023212"/>
    </source>
</evidence>
<dbReference type="Gene3D" id="3.30.740.10">
    <property type="entry name" value="Protein Inhibitor Of Neuronal Nitric Oxide Synthase"/>
    <property type="match status" value="1"/>
</dbReference>
<evidence type="ECO:0000256" key="7">
    <source>
        <dbReference type="ARBA" id="ARBA00022927"/>
    </source>
</evidence>
<evidence type="ECO:0000256" key="6">
    <source>
        <dbReference type="ARBA" id="ARBA00022816"/>
    </source>
</evidence>
<dbReference type="PANTHER" id="PTHR11886:SF35">
    <property type="entry name" value="DYNEIN LIGHT CHAIN"/>
    <property type="match status" value="1"/>
</dbReference>
<evidence type="ECO:0000313" key="11">
    <source>
        <dbReference type="EMBL" id="KAF2076441.1"/>
    </source>
</evidence>
<sequence length="90" mass="10306">MSHKYKITIKNADMADFMIQDAQDIIIGAFEETSIEKDVASIIKKEFDKKFSQNWHCIVGKSFGTAVSYESRNYAYFNVNDHSVLLYKAG</sequence>
<dbReference type="GO" id="GO:0005868">
    <property type="term" value="C:cytoplasmic dynein complex"/>
    <property type="evidence" value="ECO:0007669"/>
    <property type="project" value="TreeGrafter"/>
</dbReference>
<dbReference type="GO" id="GO:0045505">
    <property type="term" value="F:dynein intermediate chain binding"/>
    <property type="evidence" value="ECO:0007669"/>
    <property type="project" value="TreeGrafter"/>
</dbReference>
<reference evidence="11" key="1">
    <citation type="submission" date="2020-01" db="EMBL/GenBank/DDBJ databases">
        <title>Development of genomics and gene disruption for Polysphondylium violaceum indicates a role for the polyketide synthase stlB in stalk morphogenesis.</title>
        <authorList>
            <person name="Narita B."/>
            <person name="Kawabe Y."/>
            <person name="Kin K."/>
            <person name="Saito T."/>
            <person name="Gibbs R."/>
            <person name="Kuspa A."/>
            <person name="Muzny D."/>
            <person name="Queller D."/>
            <person name="Richards S."/>
            <person name="Strassman J."/>
            <person name="Sucgang R."/>
            <person name="Worley K."/>
            <person name="Schaap P."/>
        </authorList>
    </citation>
    <scope>NUCLEOTIDE SEQUENCE</scope>
    <source>
        <strain evidence="11">QSvi11</strain>
    </source>
</reference>
<accession>A0A8J4UVC1</accession>
<comment type="subcellular location">
    <subcellularLocation>
        <location evidence="2 10">Cytoplasm</location>
        <location evidence="2 10">Cytoskeleton</location>
    </subcellularLocation>
    <subcellularLocation>
        <location evidence="1">Nucleus</location>
    </subcellularLocation>
</comment>
<dbReference type="EMBL" id="AJWJ01000060">
    <property type="protein sequence ID" value="KAF2076441.1"/>
    <property type="molecule type" value="Genomic_DNA"/>
</dbReference>
<evidence type="ECO:0000256" key="10">
    <source>
        <dbReference type="RuleBase" id="RU365010"/>
    </source>
</evidence>
<dbReference type="SMART" id="SM01375">
    <property type="entry name" value="Dynein_light"/>
    <property type="match status" value="1"/>
</dbReference>
<dbReference type="GO" id="GO:0051028">
    <property type="term" value="P:mRNA transport"/>
    <property type="evidence" value="ECO:0007669"/>
    <property type="project" value="UniProtKB-KW"/>
</dbReference>
<keyword evidence="10" id="KW-0505">Motor protein</keyword>
<organism evidence="11 12">
    <name type="scientific">Polysphondylium violaceum</name>
    <dbReference type="NCBI Taxonomy" id="133409"/>
    <lineage>
        <taxon>Eukaryota</taxon>
        <taxon>Amoebozoa</taxon>
        <taxon>Evosea</taxon>
        <taxon>Eumycetozoa</taxon>
        <taxon>Dictyostelia</taxon>
        <taxon>Dictyosteliales</taxon>
        <taxon>Dictyosteliaceae</taxon>
        <taxon>Polysphondylium</taxon>
    </lineage>
</organism>
<keyword evidence="3" id="KW-0813">Transport</keyword>
<dbReference type="AlphaFoldDB" id="A0A8J4UVC1"/>
<keyword evidence="4 10" id="KW-0963">Cytoplasm</keyword>
<keyword evidence="6" id="KW-0509">mRNA transport</keyword>
<evidence type="ECO:0000256" key="4">
    <source>
        <dbReference type="ARBA" id="ARBA00022490"/>
    </source>
</evidence>
<proteinExistence type="inferred from homology"/>
<dbReference type="FunFam" id="3.30.740.10:FF:000005">
    <property type="entry name" value="Dynein light chain"/>
    <property type="match status" value="1"/>
</dbReference>
<protein>
    <recommendedName>
        <fullName evidence="10">Dynein light chain</fullName>
    </recommendedName>
</protein>
<dbReference type="PANTHER" id="PTHR11886">
    <property type="entry name" value="DYNEIN LIGHT CHAIN"/>
    <property type="match status" value="1"/>
</dbReference>
<dbReference type="InterPro" id="IPR001372">
    <property type="entry name" value="Dynein_light_chain_typ-1/2"/>
</dbReference>
<keyword evidence="12" id="KW-1185">Reference proteome</keyword>
<keyword evidence="10" id="KW-0243">Dynein</keyword>
<dbReference type="GO" id="GO:0007017">
    <property type="term" value="P:microtubule-based process"/>
    <property type="evidence" value="ECO:0007669"/>
    <property type="project" value="InterPro"/>
</dbReference>
<comment type="caution">
    <text evidence="11">The sequence shown here is derived from an EMBL/GenBank/DDBJ whole genome shotgun (WGS) entry which is preliminary data.</text>
</comment>
<evidence type="ECO:0000256" key="9">
    <source>
        <dbReference type="ARBA" id="ARBA00023242"/>
    </source>
</evidence>
<dbReference type="GO" id="GO:0005874">
    <property type="term" value="C:microtubule"/>
    <property type="evidence" value="ECO:0007669"/>
    <property type="project" value="UniProtKB-KW"/>
</dbReference>
<evidence type="ECO:0000256" key="1">
    <source>
        <dbReference type="ARBA" id="ARBA00004123"/>
    </source>
</evidence>
<evidence type="ECO:0000313" key="12">
    <source>
        <dbReference type="Proteomes" id="UP000695562"/>
    </source>
</evidence>
<dbReference type="Pfam" id="PF01221">
    <property type="entry name" value="Dynein_light"/>
    <property type="match status" value="1"/>
</dbReference>
<gene>
    <name evidence="11" type="ORF">CYY_002244</name>
</gene>
<dbReference type="Proteomes" id="UP000695562">
    <property type="component" value="Unassembled WGS sequence"/>
</dbReference>
<keyword evidence="5 10" id="KW-0493">Microtubule</keyword>
<dbReference type="OrthoDB" id="10033309at2759"/>
<dbReference type="InterPro" id="IPR037177">
    <property type="entry name" value="DLC_sf"/>
</dbReference>
<dbReference type="GO" id="GO:0015031">
    <property type="term" value="P:protein transport"/>
    <property type="evidence" value="ECO:0007669"/>
    <property type="project" value="UniProtKB-KW"/>
</dbReference>
<dbReference type="GO" id="GO:0005634">
    <property type="term" value="C:nucleus"/>
    <property type="evidence" value="ECO:0007669"/>
    <property type="project" value="UniProtKB-SubCell"/>
</dbReference>
<keyword evidence="7" id="KW-0653">Protein transport</keyword>
<evidence type="ECO:0000256" key="2">
    <source>
        <dbReference type="ARBA" id="ARBA00004245"/>
    </source>
</evidence>
<name>A0A8J4UVC1_9MYCE</name>
<keyword evidence="9" id="KW-0539">Nucleus</keyword>
<dbReference type="SUPFAM" id="SSF54648">
    <property type="entry name" value="DLC"/>
    <property type="match status" value="1"/>
</dbReference>